<accession>A0ABT3IB38</accession>
<dbReference type="PANTHER" id="PTHR33371">
    <property type="entry name" value="INTERMEMBRANE PHOSPHOLIPID TRANSPORT SYSTEM BINDING PROTEIN MLAD-RELATED"/>
    <property type="match status" value="1"/>
</dbReference>
<dbReference type="RefSeq" id="WP_264726904.1">
    <property type="nucleotide sequence ID" value="NZ_JAPDMX010000028.1"/>
</dbReference>
<organism evidence="3 4">
    <name type="scientific">Shewanella subflava</name>
    <dbReference type="NCBI Taxonomy" id="2986476"/>
    <lineage>
        <taxon>Bacteria</taxon>
        <taxon>Pseudomonadati</taxon>
        <taxon>Pseudomonadota</taxon>
        <taxon>Gammaproteobacteria</taxon>
        <taxon>Alteromonadales</taxon>
        <taxon>Shewanellaceae</taxon>
        <taxon>Shewanella</taxon>
    </lineage>
</organism>
<proteinExistence type="predicted"/>
<protein>
    <submittedName>
        <fullName evidence="3">MlaD family protein</fullName>
    </submittedName>
</protein>
<evidence type="ECO:0000313" key="4">
    <source>
        <dbReference type="Proteomes" id="UP001163714"/>
    </source>
</evidence>
<keyword evidence="1" id="KW-0812">Transmembrane</keyword>
<evidence type="ECO:0000313" key="3">
    <source>
        <dbReference type="EMBL" id="MCW3173180.1"/>
    </source>
</evidence>
<keyword evidence="1" id="KW-1133">Transmembrane helix</keyword>
<dbReference type="Proteomes" id="UP001163714">
    <property type="component" value="Unassembled WGS sequence"/>
</dbReference>
<evidence type="ECO:0000256" key="1">
    <source>
        <dbReference type="SAM" id="Phobius"/>
    </source>
</evidence>
<keyword evidence="1" id="KW-0472">Membrane</keyword>
<comment type="caution">
    <text evidence="3">The sequence shown here is derived from an EMBL/GenBank/DDBJ whole genome shotgun (WGS) entry which is preliminary data.</text>
</comment>
<dbReference type="PANTHER" id="PTHR33371:SF4">
    <property type="entry name" value="INTERMEMBRANE PHOSPHOLIPID TRANSPORT SYSTEM BINDING PROTEIN MLAD"/>
    <property type="match status" value="1"/>
</dbReference>
<dbReference type="Pfam" id="PF02470">
    <property type="entry name" value="MlaD"/>
    <property type="match status" value="1"/>
</dbReference>
<sequence length="353" mass="38556">MDESQKHFRLGLFVVITLILLFGILFILGGQSLFKPKLTFETYFDNSVSGLEVGSPVLYRGIPTGVVTSIELTNSIYESDVPRENRKSYVVVRSEITGSKGAVKDWEKNLQVAIDRGLRAQTQLAGITGQQYLSLDYMDLDPNNNEDLVFDWQPDFKYVPSAKSSTGKIIAGIQKLLASLDEADIADLGKNINGLLVTLNDKIETINTSEMSSAAVQLLHSANQAIERIDTLIAQSKLDQTFSNVNSASGHLEQLLAGPELQQTLTSLAAATSALNASLATDGDITKAIVNLDQVLQRADIIMADNQYDINSLIRDLKITAENLKQLSNDAKLNPSGILFGSPPEKLNLEEKK</sequence>
<dbReference type="InterPro" id="IPR052336">
    <property type="entry name" value="MlaD_Phospholipid_Transporter"/>
</dbReference>
<reference evidence="3" key="1">
    <citation type="submission" date="2022-10" db="EMBL/GenBank/DDBJ databases">
        <title>Shewanella flava sp. nov, isolated from the estuary of the Fenhe River into the Yellow River.</title>
        <authorList>
            <person name="Li Y."/>
        </authorList>
    </citation>
    <scope>NUCLEOTIDE SEQUENCE</scope>
    <source>
        <strain evidence="3">FYR11-62</strain>
    </source>
</reference>
<gene>
    <name evidence="3" type="ORF">OHT75_11885</name>
</gene>
<name>A0ABT3IB38_9GAMM</name>
<feature type="domain" description="Mce/MlaD" evidence="2">
    <location>
        <begin position="38"/>
        <end position="136"/>
    </location>
</feature>
<feature type="transmembrane region" description="Helical" evidence="1">
    <location>
        <begin position="12"/>
        <end position="34"/>
    </location>
</feature>
<evidence type="ECO:0000259" key="2">
    <source>
        <dbReference type="Pfam" id="PF02470"/>
    </source>
</evidence>
<dbReference type="InterPro" id="IPR003399">
    <property type="entry name" value="Mce/MlaD"/>
</dbReference>
<keyword evidence="4" id="KW-1185">Reference proteome</keyword>
<dbReference type="EMBL" id="JAPDMX010000028">
    <property type="protein sequence ID" value="MCW3173180.1"/>
    <property type="molecule type" value="Genomic_DNA"/>
</dbReference>